<dbReference type="SUPFAM" id="SSF52047">
    <property type="entry name" value="RNI-like"/>
    <property type="match status" value="1"/>
</dbReference>
<evidence type="ECO:0000313" key="1">
    <source>
        <dbReference type="EMBL" id="KAJ4501285.1"/>
    </source>
</evidence>
<sequence>MDTSNEPDSVHRVLDLYKDDKVFSYASCSNKDLVLDTGGLRCAEMIEVIRSGSAPSIPELLSLDNLVEQTQHVMDRCEADLDKFRSLTAAMEIRRSRLSIYKAGILSLKAPIRRLPLEILGEIFQFSCCSDVSDNTVAKEDKKHCSPMVTLALSQVCSQWRYLVVSMPKLWSGFRLNLGQMAPLHPIISLYLDRSRSHPIDFILDGGSNKASTYVYPDFLSTRNTERWKSAILDASLILPSSLLVSPFLFSPQRSFPELLNLELHSPFDLSRFPLTFQISCPKLRSLVLENVDVSVQFTQPLEALEYASLRGLFPHHIYRIFQCLPNVRNITLRAISDFLNQPSQWQPINLRCTEILKLYATVDSSFMSSMLDSFTMPALTGLDLVAPTDSECPHFISSLSSMFSRSRISLTRLSFQGITFTYREITQLLYLSPTLTHLIWKRTTFQQHDLVVGRLLRALTPPVDRSNLRSTPVEKYPNERFIEQQYLLPDLEELDVTIWAHHVPLLVNVLCFRKKYRAQGNSLQRLIVHIRKPPTQTFSELMGAKESLARIREGGMNVQISYSLSK</sequence>
<dbReference type="Proteomes" id="UP001150217">
    <property type="component" value="Unassembled WGS sequence"/>
</dbReference>
<name>A0ABQ8W0A2_9AGAR</name>
<dbReference type="Gene3D" id="3.80.10.10">
    <property type="entry name" value="Ribonuclease Inhibitor"/>
    <property type="match status" value="1"/>
</dbReference>
<dbReference type="InterPro" id="IPR032675">
    <property type="entry name" value="LRR_dom_sf"/>
</dbReference>
<evidence type="ECO:0008006" key="3">
    <source>
        <dbReference type="Google" id="ProtNLM"/>
    </source>
</evidence>
<accession>A0ABQ8W0A2</accession>
<dbReference type="Gene3D" id="1.20.1280.50">
    <property type="match status" value="1"/>
</dbReference>
<reference evidence="1" key="1">
    <citation type="submission" date="2022-08" db="EMBL/GenBank/DDBJ databases">
        <title>A Global Phylogenomic Analysis of the Shiitake Genus Lentinula.</title>
        <authorList>
            <consortium name="DOE Joint Genome Institute"/>
            <person name="Sierra-Patev S."/>
            <person name="Min B."/>
            <person name="Naranjo-Ortiz M."/>
            <person name="Looney B."/>
            <person name="Konkel Z."/>
            <person name="Slot J.C."/>
            <person name="Sakamoto Y."/>
            <person name="Steenwyk J.L."/>
            <person name="Rokas A."/>
            <person name="Carro J."/>
            <person name="Camarero S."/>
            <person name="Ferreira P."/>
            <person name="Molpeceres G."/>
            <person name="Ruiz-Duenas F.J."/>
            <person name="Serrano A."/>
            <person name="Henrissat B."/>
            <person name="Drula E."/>
            <person name="Hughes K.W."/>
            <person name="Mata J.L."/>
            <person name="Ishikawa N.K."/>
            <person name="Vargas-Isla R."/>
            <person name="Ushijima S."/>
            <person name="Smith C.A."/>
            <person name="Ahrendt S."/>
            <person name="Andreopoulos W."/>
            <person name="He G."/>
            <person name="Labutti K."/>
            <person name="Lipzen A."/>
            <person name="Ng V."/>
            <person name="Riley R."/>
            <person name="Sandor L."/>
            <person name="Barry K."/>
            <person name="Martinez A.T."/>
            <person name="Xiao Y."/>
            <person name="Gibbons J.G."/>
            <person name="Terashima K."/>
            <person name="Grigoriev I.V."/>
            <person name="Hibbett D.S."/>
        </authorList>
    </citation>
    <scope>NUCLEOTIDE SEQUENCE</scope>
    <source>
        <strain evidence="1">RHP3577 ss4</strain>
    </source>
</reference>
<protein>
    <recommendedName>
        <fullName evidence="3">F-box domain-containing protein</fullName>
    </recommendedName>
</protein>
<dbReference type="InterPro" id="IPR036047">
    <property type="entry name" value="F-box-like_dom_sf"/>
</dbReference>
<dbReference type="EMBL" id="JANVFT010000002">
    <property type="protein sequence ID" value="KAJ4501285.1"/>
    <property type="molecule type" value="Genomic_DNA"/>
</dbReference>
<comment type="caution">
    <text evidence="1">The sequence shown here is derived from an EMBL/GenBank/DDBJ whole genome shotgun (WGS) entry which is preliminary data.</text>
</comment>
<gene>
    <name evidence="1" type="ORF">C8R41DRAFT_806699</name>
</gene>
<dbReference type="SUPFAM" id="SSF81383">
    <property type="entry name" value="F-box domain"/>
    <property type="match status" value="1"/>
</dbReference>
<evidence type="ECO:0000313" key="2">
    <source>
        <dbReference type="Proteomes" id="UP001150217"/>
    </source>
</evidence>
<organism evidence="1 2">
    <name type="scientific">Lentinula lateritia</name>
    <dbReference type="NCBI Taxonomy" id="40482"/>
    <lineage>
        <taxon>Eukaryota</taxon>
        <taxon>Fungi</taxon>
        <taxon>Dikarya</taxon>
        <taxon>Basidiomycota</taxon>
        <taxon>Agaricomycotina</taxon>
        <taxon>Agaricomycetes</taxon>
        <taxon>Agaricomycetidae</taxon>
        <taxon>Agaricales</taxon>
        <taxon>Marasmiineae</taxon>
        <taxon>Omphalotaceae</taxon>
        <taxon>Lentinula</taxon>
    </lineage>
</organism>
<proteinExistence type="predicted"/>
<keyword evidence="2" id="KW-1185">Reference proteome</keyword>